<dbReference type="KEGG" id="lgn:ABM34_04020"/>
<dbReference type="Proteomes" id="UP000036106">
    <property type="component" value="Chromosome"/>
</dbReference>
<accession>A0A0H4QZB1</accession>
<evidence type="ECO:0000313" key="3">
    <source>
        <dbReference type="Proteomes" id="UP000036106"/>
    </source>
</evidence>
<reference evidence="3" key="1">
    <citation type="submission" date="2015-07" db="EMBL/GenBank/DDBJ databases">
        <title>Lactobacillus ginsenosidimutans/EMML 3141/ whole genome sequencing.</title>
        <authorList>
            <person name="Kim M.K."/>
            <person name="Im W.-T."/>
            <person name="Srinivasan S."/>
            <person name="Lee J.-J."/>
        </authorList>
    </citation>
    <scope>NUCLEOTIDE SEQUENCE [LARGE SCALE GENOMIC DNA]</scope>
    <source>
        <strain evidence="3">EMML 3041</strain>
    </source>
</reference>
<keyword evidence="3" id="KW-1185">Reference proteome</keyword>
<feature type="transmembrane region" description="Helical" evidence="1">
    <location>
        <begin position="16"/>
        <end position="34"/>
    </location>
</feature>
<proteinExistence type="predicted"/>
<keyword evidence="1" id="KW-1133">Transmembrane helix</keyword>
<feature type="transmembrane region" description="Helical" evidence="1">
    <location>
        <begin position="40"/>
        <end position="71"/>
    </location>
</feature>
<dbReference type="AlphaFoldDB" id="A0A0H4QZB1"/>
<evidence type="ECO:0000256" key="1">
    <source>
        <dbReference type="SAM" id="Phobius"/>
    </source>
</evidence>
<keyword evidence="1" id="KW-0472">Membrane</keyword>
<keyword evidence="1" id="KW-0812">Transmembrane</keyword>
<name>A0A0H4QZB1_9LACO</name>
<sequence>MKVNLINNATRDTKQVKVGFSWTTFFFGFIPAVFRWDLKWFLIILAIEIIASIPTMGFGFSVVGIIFSFFYNRLYINDLLKKGYVPADDGDKGILSNRGFNV</sequence>
<evidence type="ECO:0000313" key="2">
    <source>
        <dbReference type="EMBL" id="AKP66815.1"/>
    </source>
</evidence>
<gene>
    <name evidence="2" type="ORF">ABM34_04020</name>
</gene>
<dbReference type="OrthoDB" id="5233at2"/>
<organism evidence="2 3">
    <name type="scientific">Companilactobacillus ginsenosidimutans</name>
    <dbReference type="NCBI Taxonomy" id="1007676"/>
    <lineage>
        <taxon>Bacteria</taxon>
        <taxon>Bacillati</taxon>
        <taxon>Bacillota</taxon>
        <taxon>Bacilli</taxon>
        <taxon>Lactobacillales</taxon>
        <taxon>Lactobacillaceae</taxon>
        <taxon>Companilactobacillus</taxon>
    </lineage>
</organism>
<dbReference type="PATRIC" id="fig|1007676.4.peg.830"/>
<protein>
    <recommendedName>
        <fullName evidence="4">DUF2628 domain-containing protein</fullName>
    </recommendedName>
</protein>
<dbReference type="RefSeq" id="WP_048703629.1">
    <property type="nucleotide sequence ID" value="NZ_CP012034.1"/>
</dbReference>
<evidence type="ECO:0008006" key="4">
    <source>
        <dbReference type="Google" id="ProtNLM"/>
    </source>
</evidence>
<dbReference type="EMBL" id="CP012034">
    <property type="protein sequence ID" value="AKP66815.1"/>
    <property type="molecule type" value="Genomic_DNA"/>
</dbReference>